<dbReference type="InterPro" id="IPR059141">
    <property type="entry name" value="Beta-prop_Nup120_160"/>
</dbReference>
<keyword evidence="4" id="KW-0853">WD repeat</keyword>
<dbReference type="PANTHER" id="PTHR21286:SF0">
    <property type="entry name" value="NUCLEAR PORE COMPLEX PROTEIN NUP160"/>
    <property type="match status" value="1"/>
</dbReference>
<keyword evidence="9" id="KW-1185">Reference proteome</keyword>
<evidence type="ECO:0000256" key="4">
    <source>
        <dbReference type="PROSITE-ProRule" id="PRU00221"/>
    </source>
</evidence>
<feature type="repeat" description="WD" evidence="4">
    <location>
        <begin position="255"/>
        <end position="295"/>
    </location>
</feature>
<dbReference type="PROSITE" id="PS50082">
    <property type="entry name" value="WD_REPEATS_2"/>
    <property type="match status" value="1"/>
</dbReference>
<evidence type="ECO:0000259" key="6">
    <source>
        <dbReference type="Pfam" id="PF21486"/>
    </source>
</evidence>
<sequence length="1243" mass="138971">MSAREFEILYKETRLNLEPASPSAIVQIRVSPQSSYGRSIASSRTTHVADDEKGYRTRNLGTASSIYYRKHHTSPRGFHWRVLEGDTVLSIRAADVCKQRREADAPLILHLRFASPIRISCIAFSDTKEQDALCVYVVDQANQLYTITLRPDHFRKRSASDGGLGDACRTSSPPGFSFKHPHRLVAVNPDQFIVTMHDGGILRFDRNRSHDSMNNGSMWKETIYNVAGWSQSLRGLVPFQRNPTIRYDKINMELAAATSTAVTTMGFEDNAFLFTICLDHRMRVWDINTGQILYTGDVLNATRDPQDVGKWVIDPSQSNLIRIVEKGEGHSLVITFSPVGTGEFKFWSVRANESGSVQVKDCFPEAQLMPPSPSSLDVWTMADFAVSQQGSDPELWTLWKNNTTYRVQTLQVRQHSSAGPFSEGWKSVFVENTIPPVQTSGPCDPVDSTEKWLDLIFFPGRFSRSTLETALAMYEKGLGTYKETSTKGSKSIAESICSVLGSTTTLDRTSSGGIDYEQFRGTNDTQWMRFWRLLLELDKQRGEALSLVLDGKDGMIWVACADSVAAIRLCSGLDRIYHNLQSPKKKDEDVAALVSAGLTFMESFTDSMLQVSKAALRAELYEDSAKSDDDRINSFFEKAGFYRQITDEDCTQVVETLGHNFQMLTPRLYEDLFDLITSASEANSQELREPFTRLGQKVVVRAMQETVELHSQILFSQLILLVHMEYESDSDEEALHTRFDIGSVYRRLIAALRRLEQLRWMAKTELSIAVSKSDRSSIGPGTGSPTAKRGSEDAYSITALQGLTGHLFGLPEGHSQPLLSSIMDLVLDFCAPGSSTVLDTWSLQCWLLKHDRPDLAYELSPFASQDPFSTYVQGRVFLALTDYGTAAIYFRKASIGLSTQIKDNDRHSAGLLDDTEWNLLNSGLSNYYAHIVNLYDRQKAHTHVIEFSRLALQLVRGLGEEAHGTKTEMLSRLFMASTAIGHFDVAHSALLAMEDEAMQKSYLRKLVEKMCETNHNAELISLPFSGLQTKVDDILLEKCKATKDVLHGVPYHQVLYAWRISHNDFRGGAAVLLDRLQKLRQMGDGDKLGTEDALDTQVTRQYLLLINALSCVAPQQAYILEDVESQAQLGHHNSGDGTTVADDVDLENHLDDLAKRLEAEKVAATRRGNQDGDAAARALLAKMRQFSAAVGQQHNQTPRAAGERKLLTLGDLRKQYQQELDRIVAIQNNQFGFAEDDFMDVGA</sequence>
<reference evidence="8" key="1">
    <citation type="journal article" date="2023" name="Mol. Phylogenet. Evol.">
        <title>Genome-scale phylogeny and comparative genomics of the fungal order Sordariales.</title>
        <authorList>
            <person name="Hensen N."/>
            <person name="Bonometti L."/>
            <person name="Westerberg I."/>
            <person name="Brannstrom I.O."/>
            <person name="Guillou S."/>
            <person name="Cros-Aarteil S."/>
            <person name="Calhoun S."/>
            <person name="Haridas S."/>
            <person name="Kuo A."/>
            <person name="Mondo S."/>
            <person name="Pangilinan J."/>
            <person name="Riley R."/>
            <person name="LaButti K."/>
            <person name="Andreopoulos B."/>
            <person name="Lipzen A."/>
            <person name="Chen C."/>
            <person name="Yan M."/>
            <person name="Daum C."/>
            <person name="Ng V."/>
            <person name="Clum A."/>
            <person name="Steindorff A."/>
            <person name="Ohm R.A."/>
            <person name="Martin F."/>
            <person name="Silar P."/>
            <person name="Natvig D.O."/>
            <person name="Lalanne C."/>
            <person name="Gautier V."/>
            <person name="Ament-Velasquez S.L."/>
            <person name="Kruys A."/>
            <person name="Hutchinson M.I."/>
            <person name="Powell A.J."/>
            <person name="Barry K."/>
            <person name="Miller A.N."/>
            <person name="Grigoriev I.V."/>
            <person name="Debuchy R."/>
            <person name="Gladieux P."/>
            <person name="Hiltunen Thoren M."/>
            <person name="Johannesson H."/>
        </authorList>
    </citation>
    <scope>NUCLEOTIDE SEQUENCE</scope>
    <source>
        <strain evidence="8">CBS 118394</strain>
    </source>
</reference>
<gene>
    <name evidence="8" type="ORF">B0H66DRAFT_509378</name>
</gene>
<dbReference type="PANTHER" id="PTHR21286">
    <property type="entry name" value="NUCLEAR PORE COMPLEX PROTEIN NUP160"/>
    <property type="match status" value="1"/>
</dbReference>
<feature type="domain" description="Nucleoporin nup120-like HEAT repeat" evidence="7">
    <location>
        <begin position="843"/>
        <end position="1012"/>
    </location>
</feature>
<evidence type="ECO:0000259" key="5">
    <source>
        <dbReference type="Pfam" id="PF11715"/>
    </source>
</evidence>
<dbReference type="InterPro" id="IPR021717">
    <property type="entry name" value="Nucleoporin_Nup160"/>
</dbReference>
<dbReference type="InterPro" id="IPR036322">
    <property type="entry name" value="WD40_repeat_dom_sf"/>
</dbReference>
<dbReference type="Pfam" id="PF21486">
    <property type="entry name" value="NUP120_helical"/>
    <property type="match status" value="1"/>
</dbReference>
<dbReference type="AlphaFoldDB" id="A0AAE0ISA0"/>
<dbReference type="InterPro" id="IPR056548">
    <property type="entry name" value="HEAT_Nup120"/>
</dbReference>
<accession>A0AAE0ISA0</accession>
<dbReference type="InterPro" id="IPR001680">
    <property type="entry name" value="WD40_rpt"/>
</dbReference>
<feature type="domain" description="Nucleoporin Nup120/160 beta-propeller" evidence="5">
    <location>
        <begin position="76"/>
        <end position="574"/>
    </location>
</feature>
<dbReference type="InterPro" id="IPR048884">
    <property type="entry name" value="Nup120_helical"/>
</dbReference>
<protein>
    <submittedName>
        <fullName evidence="8">Nucleoporin Nup120/160-domain-containing protein</fullName>
    </submittedName>
</protein>
<dbReference type="Proteomes" id="UP001283341">
    <property type="component" value="Unassembled WGS sequence"/>
</dbReference>
<comment type="subcellular location">
    <subcellularLocation>
        <location evidence="1">Nucleus</location>
    </subcellularLocation>
</comment>
<keyword evidence="2" id="KW-0813">Transport</keyword>
<comment type="caution">
    <text evidence="8">The sequence shown here is derived from an EMBL/GenBank/DDBJ whole genome shotgun (WGS) entry which is preliminary data.</text>
</comment>
<proteinExistence type="predicted"/>
<feature type="domain" description="Nucleoporin Nup120 helical" evidence="6">
    <location>
        <begin position="616"/>
        <end position="748"/>
    </location>
</feature>
<evidence type="ECO:0000313" key="8">
    <source>
        <dbReference type="EMBL" id="KAK3330358.1"/>
    </source>
</evidence>
<keyword evidence="3" id="KW-0539">Nucleus</keyword>
<evidence type="ECO:0000256" key="2">
    <source>
        <dbReference type="ARBA" id="ARBA00022448"/>
    </source>
</evidence>
<dbReference type="Pfam" id="PF11715">
    <property type="entry name" value="Beta-prop_Nup120_160"/>
    <property type="match status" value="1"/>
</dbReference>
<dbReference type="SUPFAM" id="SSF50978">
    <property type="entry name" value="WD40 repeat-like"/>
    <property type="match status" value="1"/>
</dbReference>
<dbReference type="EMBL" id="JAUEDM010000001">
    <property type="protein sequence ID" value="KAK3330358.1"/>
    <property type="molecule type" value="Genomic_DNA"/>
</dbReference>
<dbReference type="GO" id="GO:0005643">
    <property type="term" value="C:nuclear pore"/>
    <property type="evidence" value="ECO:0007669"/>
    <property type="project" value="UniProtKB-ARBA"/>
</dbReference>
<reference evidence="8" key="2">
    <citation type="submission" date="2023-06" db="EMBL/GenBank/DDBJ databases">
        <authorList>
            <consortium name="Lawrence Berkeley National Laboratory"/>
            <person name="Haridas S."/>
            <person name="Hensen N."/>
            <person name="Bonometti L."/>
            <person name="Westerberg I."/>
            <person name="Brannstrom I.O."/>
            <person name="Guillou S."/>
            <person name="Cros-Aarteil S."/>
            <person name="Calhoun S."/>
            <person name="Kuo A."/>
            <person name="Mondo S."/>
            <person name="Pangilinan J."/>
            <person name="Riley R."/>
            <person name="Labutti K."/>
            <person name="Andreopoulos B."/>
            <person name="Lipzen A."/>
            <person name="Chen C."/>
            <person name="Yanf M."/>
            <person name="Daum C."/>
            <person name="Ng V."/>
            <person name="Clum A."/>
            <person name="Steindorff A."/>
            <person name="Ohm R."/>
            <person name="Martin F."/>
            <person name="Silar P."/>
            <person name="Natvig D."/>
            <person name="Lalanne C."/>
            <person name="Gautier V."/>
            <person name="Ament-Velasquez S.L."/>
            <person name="Kruys A."/>
            <person name="Hutchinson M.I."/>
            <person name="Powell A.J."/>
            <person name="Barry K."/>
            <person name="Miller A.N."/>
            <person name="Grigoriev I.V."/>
            <person name="Debuchy R."/>
            <person name="Gladieux P."/>
            <person name="Thoren M.H."/>
            <person name="Johannesson H."/>
        </authorList>
    </citation>
    <scope>NUCLEOTIDE SEQUENCE</scope>
    <source>
        <strain evidence="8">CBS 118394</strain>
    </source>
</reference>
<organism evidence="8 9">
    <name type="scientific">Apodospora peruviana</name>
    <dbReference type="NCBI Taxonomy" id="516989"/>
    <lineage>
        <taxon>Eukaryota</taxon>
        <taxon>Fungi</taxon>
        <taxon>Dikarya</taxon>
        <taxon>Ascomycota</taxon>
        <taxon>Pezizomycotina</taxon>
        <taxon>Sordariomycetes</taxon>
        <taxon>Sordariomycetidae</taxon>
        <taxon>Sordariales</taxon>
        <taxon>Lasiosphaeriaceae</taxon>
        <taxon>Apodospora</taxon>
    </lineage>
</organism>
<evidence type="ECO:0000259" key="7">
    <source>
        <dbReference type="Pfam" id="PF23300"/>
    </source>
</evidence>
<dbReference type="Pfam" id="PF23300">
    <property type="entry name" value="HEAT_Nup120"/>
    <property type="match status" value="1"/>
</dbReference>
<evidence type="ECO:0000256" key="1">
    <source>
        <dbReference type="ARBA" id="ARBA00004123"/>
    </source>
</evidence>
<dbReference type="GO" id="GO:0017056">
    <property type="term" value="F:structural constituent of nuclear pore"/>
    <property type="evidence" value="ECO:0007669"/>
    <property type="project" value="TreeGrafter"/>
</dbReference>
<name>A0AAE0ISA0_9PEZI</name>
<evidence type="ECO:0000256" key="3">
    <source>
        <dbReference type="ARBA" id="ARBA00023242"/>
    </source>
</evidence>
<evidence type="ECO:0000313" key="9">
    <source>
        <dbReference type="Proteomes" id="UP001283341"/>
    </source>
</evidence>